<evidence type="ECO:0000256" key="8">
    <source>
        <dbReference type="ARBA" id="ARBA00023159"/>
    </source>
</evidence>
<dbReference type="PROSITE" id="PS51294">
    <property type="entry name" value="HTH_MYB"/>
    <property type="match status" value="1"/>
</dbReference>
<dbReference type="NCBIfam" id="TIGR01557">
    <property type="entry name" value="myb_SHAQKYF"/>
    <property type="match status" value="1"/>
</dbReference>
<comment type="subcellular location">
    <subcellularLocation>
        <location evidence="1">Nucleus</location>
    </subcellularLocation>
</comment>
<dbReference type="GO" id="GO:0005975">
    <property type="term" value="P:carbohydrate metabolic process"/>
    <property type="evidence" value="ECO:0007669"/>
    <property type="project" value="InterPro"/>
</dbReference>
<dbReference type="Pfam" id="PF00072">
    <property type="entry name" value="Response_reg"/>
    <property type="match status" value="1"/>
</dbReference>
<dbReference type="InterPro" id="IPR001005">
    <property type="entry name" value="SANT/Myb"/>
</dbReference>
<accession>A0A8X8XFR8</accession>
<keyword evidence="5 14" id="KW-0378">Hydrolase</keyword>
<evidence type="ECO:0000256" key="7">
    <source>
        <dbReference type="ARBA" id="ARBA00023015"/>
    </source>
</evidence>
<proteinExistence type="inferred from homology"/>
<evidence type="ECO:0000259" key="16">
    <source>
        <dbReference type="PROSITE" id="PS50110"/>
    </source>
</evidence>
<dbReference type="InterPro" id="IPR011006">
    <property type="entry name" value="CheY-like_superfamily"/>
</dbReference>
<dbReference type="InterPro" id="IPR017853">
    <property type="entry name" value="GH"/>
</dbReference>
<keyword evidence="7" id="KW-0805">Transcription regulation</keyword>
<protein>
    <recommendedName>
        <fullName evidence="21">Two-component response regulator</fullName>
    </recommendedName>
</protein>
<evidence type="ECO:0000256" key="1">
    <source>
        <dbReference type="ARBA" id="ARBA00004123"/>
    </source>
</evidence>
<keyword evidence="9" id="KW-0804">Transcription</keyword>
<evidence type="ECO:0000256" key="10">
    <source>
        <dbReference type="ARBA" id="ARBA00023180"/>
    </source>
</evidence>
<dbReference type="Gene3D" id="3.40.50.2300">
    <property type="match status" value="1"/>
</dbReference>
<dbReference type="SUPFAM" id="SSF52172">
    <property type="entry name" value="CheY-like"/>
    <property type="match status" value="1"/>
</dbReference>
<keyword evidence="10" id="KW-0325">Glycoprotein</keyword>
<evidence type="ECO:0000256" key="15">
    <source>
        <dbReference type="SAM" id="MobiDB-lite"/>
    </source>
</evidence>
<dbReference type="InterPro" id="IPR011583">
    <property type="entry name" value="Chitinase_II/V-like_cat"/>
</dbReference>
<keyword evidence="11" id="KW-0539">Nucleus</keyword>
<dbReference type="GO" id="GO:0003677">
    <property type="term" value="F:DNA binding"/>
    <property type="evidence" value="ECO:0007669"/>
    <property type="project" value="InterPro"/>
</dbReference>
<dbReference type="InterPro" id="IPR017930">
    <property type="entry name" value="Myb_dom"/>
</dbReference>
<dbReference type="GO" id="GO:0004553">
    <property type="term" value="F:hydrolase activity, hydrolyzing O-glycosyl compounds"/>
    <property type="evidence" value="ECO:0007669"/>
    <property type="project" value="InterPro"/>
</dbReference>
<dbReference type="SUPFAM" id="SSF54556">
    <property type="entry name" value="Chitinase insertion domain"/>
    <property type="match status" value="1"/>
</dbReference>
<reference evidence="19" key="2">
    <citation type="submission" date="2020-08" db="EMBL/GenBank/DDBJ databases">
        <title>Plant Genome Project.</title>
        <authorList>
            <person name="Zhang R.-G."/>
        </authorList>
    </citation>
    <scope>NUCLEOTIDE SEQUENCE</scope>
    <source>
        <strain evidence="19">Huo1</strain>
        <tissue evidence="19">Leaf</tissue>
    </source>
</reference>
<dbReference type="PROSITE" id="PS01095">
    <property type="entry name" value="GH18_1"/>
    <property type="match status" value="1"/>
</dbReference>
<dbReference type="PROSITE" id="PS51910">
    <property type="entry name" value="GH18_2"/>
    <property type="match status" value="1"/>
</dbReference>
<evidence type="ECO:0000259" key="18">
    <source>
        <dbReference type="PROSITE" id="PS51910"/>
    </source>
</evidence>
<sequence>MAILSIGGAGADPATFSAMASSSASRSAFIQSSITTARHHGFDGLDLDWEFPINARDMSNLALLLKEWRSVLNQESLATAQPRLLLSAAVYYSPVLSYPGPRTYPGDTIRRYVDILSPMCFDYHGGWEPNATAAHALLYDSKSNVSTSYGVAAWKRSGVGSKQIVMGMPAYGRTWMLKDPNQHGIGAPAVGAGQGGGVLVYSAVVEFNAGNNATVVFDNATVSTYSYAGTNWVGYDDATSIAAKVKFAKAQGLGGYFFWALGDDSNWTLAKTDSDLKLLSCAKMTVIDENFPAGMRVLAVDDDPTCLKLLETLLRKCGYNVTTASQARVAWEMISENNDRFDLVISDVYMPDMDGFKFLELVGLKLDIPVIMLSADGDPELVLKGVNNGACDYLVKPIRIEELSNIWQHVVRRMKCKPKSQNNQANAHQAIGEGHGSSSAGNTDQNEKCNRKKKDDEDEYDGNDDEDEDNMPRKKRRVTWTKELHMKFLQSISQLGIERAVPKRILNLMNVEGITRENVASHLQKYRGYLKKINPATEQASMDNDPGVMSMGSLDGFVGDFSGARPTNVALSPCTGGMLGRVNSPANVNIHNFTHSTLVHPSQVQNVSNSIDSVGEMRHVLPTSNRNTSLFHGVQLSLELDQLQHNKGNANFDSINNSRMSVATQQGQWSSTVMAPMNNPQMLHGNASSGGFINQSVSFTLESFNNGNNPIVLSSGFEVSRERQCQVGSTGDVQNMAQCWAEQGQGSGKMDMYTGGGSSVGASALVQQNGNLATESTSCSNEDLLFSEHPKLLPGYTPQGYDPLDELVNVMLKPVDNHSTIS</sequence>
<evidence type="ECO:0000259" key="17">
    <source>
        <dbReference type="PROSITE" id="PS51294"/>
    </source>
</evidence>
<evidence type="ECO:0000256" key="11">
    <source>
        <dbReference type="ARBA" id="ARBA00023242"/>
    </source>
</evidence>
<gene>
    <name evidence="19" type="ORF">SASPL_125745</name>
</gene>
<keyword evidence="6" id="KW-0902">Two-component regulatory system</keyword>
<dbReference type="InterPro" id="IPR045279">
    <property type="entry name" value="ARR-like"/>
</dbReference>
<dbReference type="PANTHER" id="PTHR43874">
    <property type="entry name" value="TWO-COMPONENT RESPONSE REGULATOR"/>
    <property type="match status" value="1"/>
</dbReference>
<evidence type="ECO:0000256" key="12">
    <source>
        <dbReference type="ARBA" id="ARBA00023295"/>
    </source>
</evidence>
<dbReference type="AlphaFoldDB" id="A0A8X8XFR8"/>
<dbReference type="GO" id="GO:0000160">
    <property type="term" value="P:phosphorelay signal transduction system"/>
    <property type="evidence" value="ECO:0007669"/>
    <property type="project" value="UniProtKB-KW"/>
</dbReference>
<dbReference type="FunFam" id="1.10.10.60:FF:000007">
    <property type="entry name" value="Two-component response regulator"/>
    <property type="match status" value="1"/>
</dbReference>
<evidence type="ECO:0000313" key="19">
    <source>
        <dbReference type="EMBL" id="KAG6413046.1"/>
    </source>
</evidence>
<evidence type="ECO:0000256" key="5">
    <source>
        <dbReference type="ARBA" id="ARBA00022801"/>
    </source>
</evidence>
<dbReference type="GO" id="GO:0009736">
    <property type="term" value="P:cytokinin-activated signaling pathway"/>
    <property type="evidence" value="ECO:0007669"/>
    <property type="project" value="InterPro"/>
</dbReference>
<evidence type="ECO:0000256" key="6">
    <source>
        <dbReference type="ARBA" id="ARBA00023012"/>
    </source>
</evidence>
<name>A0A8X8XFR8_SALSN</name>
<dbReference type="CDD" id="cd17584">
    <property type="entry name" value="REC_typeB_ARR-like"/>
    <property type="match status" value="1"/>
</dbReference>
<evidence type="ECO:0000256" key="2">
    <source>
        <dbReference type="ARBA" id="ARBA00008682"/>
    </source>
</evidence>
<dbReference type="PROSITE" id="PS50110">
    <property type="entry name" value="RESPONSE_REGULATORY"/>
    <property type="match status" value="1"/>
</dbReference>
<feature type="compositionally biased region" description="Basic and acidic residues" evidence="15">
    <location>
        <begin position="445"/>
        <end position="455"/>
    </location>
</feature>
<keyword evidence="20" id="KW-1185">Reference proteome</keyword>
<keyword evidence="3 13" id="KW-0597">Phosphoprotein</keyword>
<evidence type="ECO:0000256" key="14">
    <source>
        <dbReference type="RuleBase" id="RU000489"/>
    </source>
</evidence>
<feature type="compositionally biased region" description="Acidic residues" evidence="15">
    <location>
        <begin position="456"/>
        <end position="469"/>
    </location>
</feature>
<feature type="modified residue" description="4-aspartylphosphate" evidence="13">
    <location>
        <position position="347"/>
    </location>
</feature>
<evidence type="ECO:0000256" key="4">
    <source>
        <dbReference type="ARBA" id="ARBA00022729"/>
    </source>
</evidence>
<feature type="domain" description="HTH myb-type" evidence="17">
    <location>
        <begin position="474"/>
        <end position="531"/>
    </location>
</feature>
<evidence type="ECO:0000256" key="3">
    <source>
        <dbReference type="ARBA" id="ARBA00022553"/>
    </source>
</evidence>
<dbReference type="InterPro" id="IPR001223">
    <property type="entry name" value="Glyco_hydro18_cat"/>
</dbReference>
<feature type="domain" description="GH18" evidence="18">
    <location>
        <begin position="1"/>
        <end position="280"/>
    </location>
</feature>
<keyword evidence="4" id="KW-0732">Signal</keyword>
<dbReference type="FunFam" id="3.10.50.10:FF:000003">
    <property type="entry name" value="Class V chitinase CHIT5b"/>
    <property type="match status" value="1"/>
</dbReference>
<dbReference type="SUPFAM" id="SSF51445">
    <property type="entry name" value="(Trans)glycosidases"/>
    <property type="match status" value="1"/>
</dbReference>
<dbReference type="EMBL" id="PNBA02000009">
    <property type="protein sequence ID" value="KAG6413046.1"/>
    <property type="molecule type" value="Genomic_DNA"/>
</dbReference>
<evidence type="ECO:0000256" key="9">
    <source>
        <dbReference type="ARBA" id="ARBA00023163"/>
    </source>
</evidence>
<dbReference type="Gene3D" id="3.10.50.10">
    <property type="match status" value="1"/>
</dbReference>
<dbReference type="Gene3D" id="1.10.10.60">
    <property type="entry name" value="Homeodomain-like"/>
    <property type="match status" value="1"/>
</dbReference>
<dbReference type="Pfam" id="PF00249">
    <property type="entry name" value="Myb_DNA-binding"/>
    <property type="match status" value="1"/>
</dbReference>
<dbReference type="InterPro" id="IPR001579">
    <property type="entry name" value="Glyco_hydro_18_chit_AS"/>
</dbReference>
<feature type="region of interest" description="Disordered" evidence="15">
    <location>
        <begin position="417"/>
        <end position="474"/>
    </location>
</feature>
<evidence type="ECO:0000313" key="20">
    <source>
        <dbReference type="Proteomes" id="UP000298416"/>
    </source>
</evidence>
<dbReference type="GO" id="GO:0008061">
    <property type="term" value="F:chitin binding"/>
    <property type="evidence" value="ECO:0007669"/>
    <property type="project" value="InterPro"/>
</dbReference>
<reference evidence="19" key="1">
    <citation type="submission" date="2018-01" db="EMBL/GenBank/DDBJ databases">
        <authorList>
            <person name="Mao J.F."/>
        </authorList>
    </citation>
    <scope>NUCLEOTIDE SEQUENCE</scope>
    <source>
        <strain evidence="19">Huo1</strain>
        <tissue evidence="19">Leaf</tissue>
    </source>
</reference>
<dbReference type="InterPro" id="IPR006447">
    <property type="entry name" value="Myb_dom_plants"/>
</dbReference>
<dbReference type="SMART" id="SM00448">
    <property type="entry name" value="REC"/>
    <property type="match status" value="1"/>
</dbReference>
<dbReference type="GO" id="GO:0005634">
    <property type="term" value="C:nucleus"/>
    <property type="evidence" value="ECO:0007669"/>
    <property type="project" value="UniProtKB-SubCell"/>
</dbReference>
<dbReference type="InterPro" id="IPR029070">
    <property type="entry name" value="Chitinase_insertion_sf"/>
</dbReference>
<comment type="similarity">
    <text evidence="2">Belongs to the glycosyl hydrolase 18 family. Chitinase class V subfamily.</text>
</comment>
<dbReference type="SUPFAM" id="SSF46689">
    <property type="entry name" value="Homeodomain-like"/>
    <property type="match status" value="1"/>
</dbReference>
<feature type="domain" description="Response regulatory" evidence="16">
    <location>
        <begin position="296"/>
        <end position="411"/>
    </location>
</feature>
<keyword evidence="8" id="KW-0010">Activator</keyword>
<organism evidence="19">
    <name type="scientific">Salvia splendens</name>
    <name type="common">Scarlet sage</name>
    <dbReference type="NCBI Taxonomy" id="180675"/>
    <lineage>
        <taxon>Eukaryota</taxon>
        <taxon>Viridiplantae</taxon>
        <taxon>Streptophyta</taxon>
        <taxon>Embryophyta</taxon>
        <taxon>Tracheophyta</taxon>
        <taxon>Spermatophyta</taxon>
        <taxon>Magnoliopsida</taxon>
        <taxon>eudicotyledons</taxon>
        <taxon>Gunneridae</taxon>
        <taxon>Pentapetalae</taxon>
        <taxon>asterids</taxon>
        <taxon>lamiids</taxon>
        <taxon>Lamiales</taxon>
        <taxon>Lamiaceae</taxon>
        <taxon>Nepetoideae</taxon>
        <taxon>Mentheae</taxon>
        <taxon>Salviinae</taxon>
        <taxon>Salvia</taxon>
        <taxon>Salvia subgen. Calosphace</taxon>
        <taxon>core Calosphace</taxon>
    </lineage>
</organism>
<evidence type="ECO:0000256" key="13">
    <source>
        <dbReference type="PROSITE-ProRule" id="PRU00169"/>
    </source>
</evidence>
<dbReference type="Gene3D" id="3.20.20.80">
    <property type="entry name" value="Glycosidases"/>
    <property type="match status" value="1"/>
</dbReference>
<dbReference type="InterPro" id="IPR009057">
    <property type="entry name" value="Homeodomain-like_sf"/>
</dbReference>
<dbReference type="InterPro" id="IPR001789">
    <property type="entry name" value="Sig_transdc_resp-reg_receiver"/>
</dbReference>
<dbReference type="PANTHER" id="PTHR43874:SF205">
    <property type="entry name" value="TWO-COMPONENT RESPONSE REGULATOR ORR23"/>
    <property type="match status" value="1"/>
</dbReference>
<dbReference type="SMART" id="SM00636">
    <property type="entry name" value="Glyco_18"/>
    <property type="match status" value="1"/>
</dbReference>
<keyword evidence="12 14" id="KW-0326">Glycosidase</keyword>
<dbReference type="Proteomes" id="UP000298416">
    <property type="component" value="Unassembled WGS sequence"/>
</dbReference>
<evidence type="ECO:0008006" key="21">
    <source>
        <dbReference type="Google" id="ProtNLM"/>
    </source>
</evidence>
<dbReference type="Pfam" id="PF00704">
    <property type="entry name" value="Glyco_hydro_18"/>
    <property type="match status" value="1"/>
</dbReference>
<comment type="caution">
    <text evidence="19">The sequence shown here is derived from an EMBL/GenBank/DDBJ whole genome shotgun (WGS) entry which is preliminary data.</text>
</comment>